<keyword evidence="2 7" id="KW-0813">Transport</keyword>
<feature type="transmembrane region" description="Helical" evidence="7">
    <location>
        <begin position="273"/>
        <end position="298"/>
    </location>
</feature>
<protein>
    <submittedName>
        <fullName evidence="9">ABC transporter permease subunit</fullName>
    </submittedName>
</protein>
<evidence type="ECO:0000313" key="10">
    <source>
        <dbReference type="Proteomes" id="UP000471705"/>
    </source>
</evidence>
<dbReference type="InterPro" id="IPR051393">
    <property type="entry name" value="ABC_transporter_permease"/>
</dbReference>
<dbReference type="GO" id="GO:0055085">
    <property type="term" value="P:transmembrane transport"/>
    <property type="evidence" value="ECO:0007669"/>
    <property type="project" value="InterPro"/>
</dbReference>
<dbReference type="InterPro" id="IPR035906">
    <property type="entry name" value="MetI-like_sf"/>
</dbReference>
<dbReference type="Pfam" id="PF00528">
    <property type="entry name" value="BPD_transp_1"/>
    <property type="match status" value="1"/>
</dbReference>
<feature type="transmembrane region" description="Helical" evidence="7">
    <location>
        <begin position="21"/>
        <end position="44"/>
    </location>
</feature>
<evidence type="ECO:0000256" key="6">
    <source>
        <dbReference type="ARBA" id="ARBA00023136"/>
    </source>
</evidence>
<comment type="similarity">
    <text evidence="7">Belongs to the binding-protein-dependent transport system permease family.</text>
</comment>
<accession>A0A7K3VGF5</accession>
<feature type="transmembrane region" description="Helical" evidence="7">
    <location>
        <begin position="83"/>
        <end position="104"/>
    </location>
</feature>
<dbReference type="InterPro" id="IPR000515">
    <property type="entry name" value="MetI-like"/>
</dbReference>
<name>A0A7K3VGF5_RHILE</name>
<dbReference type="CDD" id="cd06261">
    <property type="entry name" value="TM_PBP2"/>
    <property type="match status" value="1"/>
</dbReference>
<feature type="transmembrane region" description="Helical" evidence="7">
    <location>
        <begin position="166"/>
        <end position="190"/>
    </location>
</feature>
<evidence type="ECO:0000259" key="8">
    <source>
        <dbReference type="PROSITE" id="PS50928"/>
    </source>
</evidence>
<sequence length="308" mass="34704">MWERWVWEEEMQLRWSRMMPQLALAPAVAVTFVAFIGAIGWTAWLSLTRSRRVPEYEINWSEWTRQYERLFNDAGWAISLHNLVILGIGSALAIVFGFILAAMIDRERRGESFFRTVFLYPLAVSLIVTGAAWRWIFNPQLGLQNFLHGLGFTSVSFNWLASPETAMYAIILASIWQSSGFYMALMLSGLKSINTEIWSAARLDGVSFWRLYLEIIIPMMKFTFITCAILLSLGVIKAYDVIVAMTNGGPGNSTWVPAYFTINALSAKSNIGYASAAAITMLVITALIFLPLVLITTWQQRRANGGSR</sequence>
<dbReference type="PANTHER" id="PTHR30193">
    <property type="entry name" value="ABC TRANSPORTER PERMEASE PROTEIN"/>
    <property type="match status" value="1"/>
</dbReference>
<dbReference type="Gene3D" id="1.10.3720.10">
    <property type="entry name" value="MetI-like"/>
    <property type="match status" value="1"/>
</dbReference>
<evidence type="ECO:0000256" key="4">
    <source>
        <dbReference type="ARBA" id="ARBA00022692"/>
    </source>
</evidence>
<dbReference type="EMBL" id="WUFV01000007">
    <property type="protein sequence ID" value="NEK16229.1"/>
    <property type="molecule type" value="Genomic_DNA"/>
</dbReference>
<feature type="transmembrane region" description="Helical" evidence="7">
    <location>
        <begin position="211"/>
        <end position="236"/>
    </location>
</feature>
<organism evidence="9 10">
    <name type="scientific">Rhizobium leguminosarum</name>
    <dbReference type="NCBI Taxonomy" id="384"/>
    <lineage>
        <taxon>Bacteria</taxon>
        <taxon>Pseudomonadati</taxon>
        <taxon>Pseudomonadota</taxon>
        <taxon>Alphaproteobacteria</taxon>
        <taxon>Hyphomicrobiales</taxon>
        <taxon>Rhizobiaceae</taxon>
        <taxon>Rhizobium/Agrobacterium group</taxon>
        <taxon>Rhizobium</taxon>
    </lineage>
</organism>
<evidence type="ECO:0000256" key="1">
    <source>
        <dbReference type="ARBA" id="ARBA00004651"/>
    </source>
</evidence>
<evidence type="ECO:0000256" key="2">
    <source>
        <dbReference type="ARBA" id="ARBA00022448"/>
    </source>
</evidence>
<dbReference type="SUPFAM" id="SSF161098">
    <property type="entry name" value="MetI-like"/>
    <property type="match status" value="1"/>
</dbReference>
<dbReference type="AlphaFoldDB" id="A0A7K3VGF5"/>
<dbReference type="GO" id="GO:0005886">
    <property type="term" value="C:plasma membrane"/>
    <property type="evidence" value="ECO:0007669"/>
    <property type="project" value="UniProtKB-SubCell"/>
</dbReference>
<comment type="caution">
    <text evidence="9">The sequence shown here is derived from an EMBL/GenBank/DDBJ whole genome shotgun (WGS) entry which is preliminary data.</text>
</comment>
<feature type="transmembrane region" description="Helical" evidence="7">
    <location>
        <begin position="116"/>
        <end position="136"/>
    </location>
</feature>
<gene>
    <name evidence="9" type="ORF">GR257_15385</name>
</gene>
<dbReference type="PROSITE" id="PS50928">
    <property type="entry name" value="ABC_TM1"/>
    <property type="match status" value="1"/>
</dbReference>
<comment type="subcellular location">
    <subcellularLocation>
        <location evidence="1 7">Cell membrane</location>
        <topology evidence="1 7">Multi-pass membrane protein</topology>
    </subcellularLocation>
</comment>
<keyword evidence="3" id="KW-1003">Cell membrane</keyword>
<dbReference type="PANTHER" id="PTHR30193:SF42">
    <property type="entry name" value="ABC TRANSPORTER PERMEASE PROTEIN"/>
    <property type="match status" value="1"/>
</dbReference>
<reference evidence="9 10" key="1">
    <citation type="submission" date="2019-12" db="EMBL/GenBank/DDBJ databases">
        <title>Rhizobium genotypes associated with high levels of biological nitrogen fixation by grain legumes in a temperate-maritime cropping system.</title>
        <authorList>
            <person name="Maluk M."/>
            <person name="Francesc Ferrando Molina F."/>
            <person name="Lopez Del Egido L."/>
            <person name="Lafos M."/>
            <person name="Langarica-Fuentes A."/>
            <person name="Gebre Yohannes G."/>
            <person name="Young M.W."/>
            <person name="Martin P."/>
            <person name="Gantlett R."/>
            <person name="Kenicer G."/>
            <person name="Hawes C."/>
            <person name="Begg G.S."/>
            <person name="Quilliam R.S."/>
            <person name="Squire G.R."/>
            <person name="Poole P.S."/>
            <person name="Young P.W."/>
            <person name="Iannetta P.M."/>
            <person name="James E.K."/>
        </authorList>
    </citation>
    <scope>NUCLEOTIDE SEQUENCE [LARGE SCALE GENOMIC DNA]</scope>
    <source>
        <strain evidence="9 10">JHI54</strain>
    </source>
</reference>
<proteinExistence type="inferred from homology"/>
<feature type="domain" description="ABC transmembrane type-1" evidence="8">
    <location>
        <begin position="79"/>
        <end position="294"/>
    </location>
</feature>
<evidence type="ECO:0000256" key="7">
    <source>
        <dbReference type="RuleBase" id="RU363032"/>
    </source>
</evidence>
<keyword evidence="4 7" id="KW-0812">Transmembrane</keyword>
<evidence type="ECO:0000313" key="9">
    <source>
        <dbReference type="EMBL" id="NEK16229.1"/>
    </source>
</evidence>
<keyword evidence="5 7" id="KW-1133">Transmembrane helix</keyword>
<dbReference type="Proteomes" id="UP000471705">
    <property type="component" value="Unassembled WGS sequence"/>
</dbReference>
<evidence type="ECO:0000256" key="5">
    <source>
        <dbReference type="ARBA" id="ARBA00022989"/>
    </source>
</evidence>
<keyword evidence="6 7" id="KW-0472">Membrane</keyword>
<evidence type="ECO:0000256" key="3">
    <source>
        <dbReference type="ARBA" id="ARBA00022475"/>
    </source>
</evidence>